<dbReference type="EMBL" id="FQWZ01000002">
    <property type="protein sequence ID" value="SHG67965.1"/>
    <property type="molecule type" value="Genomic_DNA"/>
</dbReference>
<dbReference type="Proteomes" id="UP000199758">
    <property type="component" value="Unassembled WGS sequence"/>
</dbReference>
<dbReference type="STRING" id="490188.SAMN04488068_1067"/>
<name>A0A1M5LSJ0_9GAMM</name>
<dbReference type="Pfam" id="PF01863">
    <property type="entry name" value="YgjP-like"/>
    <property type="match status" value="1"/>
</dbReference>
<accession>A0A1M5LSJ0</accession>
<dbReference type="CDD" id="cd07344">
    <property type="entry name" value="M48_yhfN_like"/>
    <property type="match status" value="1"/>
</dbReference>
<organism evidence="3 4">
    <name type="scientific">Hydrocarboniphaga daqingensis</name>
    <dbReference type="NCBI Taxonomy" id="490188"/>
    <lineage>
        <taxon>Bacteria</taxon>
        <taxon>Pseudomonadati</taxon>
        <taxon>Pseudomonadota</taxon>
        <taxon>Gammaproteobacteria</taxon>
        <taxon>Nevskiales</taxon>
        <taxon>Nevskiaceae</taxon>
        <taxon>Hydrocarboniphaga</taxon>
    </lineage>
</organism>
<dbReference type="PANTHER" id="PTHR30399">
    <property type="entry name" value="UNCHARACTERIZED PROTEIN YGJP"/>
    <property type="match status" value="1"/>
</dbReference>
<gene>
    <name evidence="3" type="ORF">SAMN04488068_1067</name>
</gene>
<reference evidence="3 4" key="1">
    <citation type="submission" date="2016-11" db="EMBL/GenBank/DDBJ databases">
        <authorList>
            <person name="Jaros S."/>
            <person name="Januszkiewicz K."/>
            <person name="Wedrychowicz H."/>
        </authorList>
    </citation>
    <scope>NUCLEOTIDE SEQUENCE [LARGE SCALE GENOMIC DNA]</scope>
    <source>
        <strain evidence="3 4">CGMCC 1.7049</strain>
    </source>
</reference>
<proteinExistence type="predicted"/>
<dbReference type="Gene3D" id="3.30.2010.10">
    <property type="entry name" value="Metalloproteases ('zincins'), catalytic domain"/>
    <property type="match status" value="1"/>
</dbReference>
<feature type="domain" description="YgjP-like metallopeptidase" evidence="2">
    <location>
        <begin position="17"/>
        <end position="233"/>
    </location>
</feature>
<evidence type="ECO:0000259" key="2">
    <source>
        <dbReference type="Pfam" id="PF01863"/>
    </source>
</evidence>
<sequence>MFDAYQVTERISSKSHSIRVEVISPTEVVLVIPRFVSRTVAHEFLRSREDWVRQKIAEMKLRAARDAQAGPSPQLRWDGSDRLPLRDKPTPLRVIPAQVRAPMLRIEPEALSLFCPPAALSTPSKLEKLLRDALKKEALHDATHWMTVEAARIGVSFEGPRIADQKTLWGSCAPSGLISLSWRLVLTPPEVFRYVVIHELCHRVHMDHTDRFWGLVEHHMPDFERHRRWLREHGQRLHWYLNG</sequence>
<dbReference type="PANTHER" id="PTHR30399:SF1">
    <property type="entry name" value="UTP PYROPHOSPHATASE"/>
    <property type="match status" value="1"/>
</dbReference>
<dbReference type="AlphaFoldDB" id="A0A1M5LSJ0"/>
<evidence type="ECO:0000256" key="1">
    <source>
        <dbReference type="SAM" id="MobiDB-lite"/>
    </source>
</evidence>
<evidence type="ECO:0000313" key="4">
    <source>
        <dbReference type="Proteomes" id="UP000199758"/>
    </source>
</evidence>
<dbReference type="InterPro" id="IPR002725">
    <property type="entry name" value="YgjP-like_metallopeptidase"/>
</dbReference>
<evidence type="ECO:0000313" key="3">
    <source>
        <dbReference type="EMBL" id="SHG67965.1"/>
    </source>
</evidence>
<keyword evidence="4" id="KW-1185">Reference proteome</keyword>
<protein>
    <recommendedName>
        <fullName evidence="2">YgjP-like metallopeptidase domain-containing protein</fullName>
    </recommendedName>
</protein>
<dbReference type="InterPro" id="IPR053136">
    <property type="entry name" value="UTP_pyrophosphatase-like"/>
</dbReference>
<feature type="region of interest" description="Disordered" evidence="1">
    <location>
        <begin position="63"/>
        <end position="84"/>
    </location>
</feature>